<dbReference type="Gene3D" id="3.90.550.10">
    <property type="entry name" value="Spore Coat Polysaccharide Biosynthesis Protein SpsA, Chain A"/>
    <property type="match status" value="1"/>
</dbReference>
<gene>
    <name evidence="1" type="ordered locus">Ctha_2088</name>
</gene>
<protein>
    <submittedName>
        <fullName evidence="1">Acylneuraminate cytidylyltransferase</fullName>
    </submittedName>
</protein>
<dbReference type="KEGG" id="cts:Ctha_2088"/>
<dbReference type="STRING" id="517418.Ctha_2088"/>
<dbReference type="eggNOG" id="COG1861">
    <property type="taxonomic scope" value="Bacteria"/>
</dbReference>
<proteinExistence type="predicted"/>
<dbReference type="EMBL" id="CP001100">
    <property type="protein sequence ID" value="ACF14540.1"/>
    <property type="molecule type" value="Genomic_DNA"/>
</dbReference>
<dbReference type="PANTHER" id="PTHR42866:SF1">
    <property type="entry name" value="SPORE COAT POLYSACCHARIDE BIOSYNTHESIS PROTEIN SPSF"/>
    <property type="match status" value="1"/>
</dbReference>
<keyword evidence="1" id="KW-0548">Nucleotidyltransferase</keyword>
<dbReference type="OrthoDB" id="9815559at2"/>
<dbReference type="InterPro" id="IPR003329">
    <property type="entry name" value="Cytidylyl_trans"/>
</dbReference>
<dbReference type="InterPro" id="IPR029044">
    <property type="entry name" value="Nucleotide-diphossugar_trans"/>
</dbReference>
<sequence>MKILVVVQARSGSTRLPNKVLMPLAGEPLLVRQLERIQAASVPFQLVVATTTEAKDQVIRDICKSVGVQCFDGHPTDLLDRHYQVAAQEQPDAVVKIPSDCPLIDPAIIDKVLTAYIENHDKYDFVSNLHPATYPDGNDVEIFSMSVLETAWREAKKELERQHTTPFIWEQPERFRIMNVEWESGLDYSMSHRFTIDYREDYEFIKAVYDALWRKDRPIFTLEDILDLLENHPEIYEMNSKYAGVNWYREHIGELKTITSKQTKQLL</sequence>
<organism evidence="1 2">
    <name type="scientific">Chloroherpeton thalassium (strain ATCC 35110 / GB-78)</name>
    <dbReference type="NCBI Taxonomy" id="517418"/>
    <lineage>
        <taxon>Bacteria</taxon>
        <taxon>Pseudomonadati</taxon>
        <taxon>Chlorobiota</taxon>
        <taxon>Chlorobiia</taxon>
        <taxon>Chlorobiales</taxon>
        <taxon>Chloroherpetonaceae</taxon>
        <taxon>Chloroherpeton</taxon>
    </lineage>
</organism>
<name>B3QVE0_CHLT3</name>
<reference evidence="1 2" key="1">
    <citation type="submission" date="2008-06" db="EMBL/GenBank/DDBJ databases">
        <title>Complete sequence of Chloroherpeton thalassium ATCC 35110.</title>
        <authorList>
            <consortium name="US DOE Joint Genome Institute"/>
            <person name="Lucas S."/>
            <person name="Copeland A."/>
            <person name="Lapidus A."/>
            <person name="Glavina del Rio T."/>
            <person name="Dalin E."/>
            <person name="Tice H."/>
            <person name="Bruce D."/>
            <person name="Goodwin L."/>
            <person name="Pitluck S."/>
            <person name="Schmutz J."/>
            <person name="Larimer F."/>
            <person name="Land M."/>
            <person name="Hauser L."/>
            <person name="Kyrpides N."/>
            <person name="Mikhailova N."/>
            <person name="Liu Z."/>
            <person name="Li T."/>
            <person name="Zhao F."/>
            <person name="Overmann J."/>
            <person name="Bryant D.A."/>
            <person name="Richardson P."/>
        </authorList>
    </citation>
    <scope>NUCLEOTIDE SEQUENCE [LARGE SCALE GENOMIC DNA]</scope>
    <source>
        <strain evidence="2">ATCC 35110 / GB-78</strain>
    </source>
</reference>
<keyword evidence="2" id="KW-1185">Reference proteome</keyword>
<dbReference type="SUPFAM" id="SSF53448">
    <property type="entry name" value="Nucleotide-diphospho-sugar transferases"/>
    <property type="match status" value="1"/>
</dbReference>
<dbReference type="AlphaFoldDB" id="B3QVE0"/>
<accession>B3QVE0</accession>
<dbReference type="Proteomes" id="UP000001208">
    <property type="component" value="Chromosome"/>
</dbReference>
<evidence type="ECO:0000313" key="2">
    <source>
        <dbReference type="Proteomes" id="UP000001208"/>
    </source>
</evidence>
<dbReference type="HOGENOM" id="CLU_072501_0_0_10"/>
<dbReference type="Pfam" id="PF02348">
    <property type="entry name" value="CTP_transf_3"/>
    <property type="match status" value="1"/>
</dbReference>
<dbReference type="PANTHER" id="PTHR42866">
    <property type="entry name" value="3-DEOXY-MANNO-OCTULOSONATE CYTIDYLYLTRANSFERASE"/>
    <property type="match status" value="1"/>
</dbReference>
<evidence type="ECO:0000313" key="1">
    <source>
        <dbReference type="EMBL" id="ACF14540.1"/>
    </source>
</evidence>
<dbReference type="GO" id="GO:0005829">
    <property type="term" value="C:cytosol"/>
    <property type="evidence" value="ECO:0007669"/>
    <property type="project" value="TreeGrafter"/>
</dbReference>
<dbReference type="CDD" id="cd02518">
    <property type="entry name" value="GT2_SpsF"/>
    <property type="match status" value="1"/>
</dbReference>
<dbReference type="RefSeq" id="WP_012500623.1">
    <property type="nucleotide sequence ID" value="NC_011026.1"/>
</dbReference>
<dbReference type="GO" id="GO:0016779">
    <property type="term" value="F:nucleotidyltransferase activity"/>
    <property type="evidence" value="ECO:0007669"/>
    <property type="project" value="UniProtKB-KW"/>
</dbReference>
<keyword evidence="1" id="KW-0808">Transferase</keyword>